<dbReference type="RefSeq" id="WP_020040497.1">
    <property type="nucleotide sequence ID" value="NZ_KE557275.1"/>
</dbReference>
<protein>
    <submittedName>
        <fullName evidence="4">Extensin-like protein</fullName>
    </submittedName>
</protein>
<feature type="signal peptide" evidence="2">
    <location>
        <begin position="1"/>
        <end position="18"/>
    </location>
</feature>
<sequence>MRFAVALMLGLTLAGAVAARAPEQSTRPVARGETVVAADAAEAPAAGPERRPRLRPAEMSGTLAEARLAQELKAAGVPGFVPETAALSIARAQAFATRSPQAIGASLRPFLRPPAVVQKAMAKRREARRGAVCGDISIQGEALGYVPGRIGGCGIQKAVRLRSVAGVGFTQQPVMDCRTAGALKTWINRSLKPAVGQRGGGVARIRVAAHYACRTRNNQRGAKISEHGKGRAIDISGFTLRNGGEVTVLGGWGTSRDGPMLRRVHSDACGIFGTVLGPGSDGYHADHLHFDTARYRGGAYCR</sequence>
<dbReference type="STRING" id="1123237.Salmuc_05155"/>
<dbReference type="InterPro" id="IPR009683">
    <property type="entry name" value="Extensin-like_C"/>
</dbReference>
<dbReference type="HOGENOM" id="CLU_043272_3_0_5"/>
<evidence type="ECO:0000259" key="3">
    <source>
        <dbReference type="Pfam" id="PF06904"/>
    </source>
</evidence>
<comment type="caution">
    <text evidence="4">The sequence shown here is derived from an EMBL/GenBank/DDBJ whole genome shotgun (WGS) entry which is preliminary data.</text>
</comment>
<dbReference type="eggNOG" id="COG3921">
    <property type="taxonomic scope" value="Bacteria"/>
</dbReference>
<dbReference type="AlphaFoldDB" id="S9QT55"/>
<reference evidence="5" key="1">
    <citation type="journal article" date="2014" name="Stand. Genomic Sci.">
        <title>Genome sequence of the exopolysaccharide-producing Salipiger mucosus type strain (DSM 16094(T)), a moderately halophilic member of the Roseobacter clade.</title>
        <authorList>
            <person name="Riedel T."/>
            <person name="Spring S."/>
            <person name="Fiebig A."/>
            <person name="Petersen J."/>
            <person name="Kyrpides N.C."/>
            <person name="Goker M."/>
            <person name="Klenk H.P."/>
        </authorList>
    </citation>
    <scope>NUCLEOTIDE SEQUENCE [LARGE SCALE GENOMIC DNA]</scope>
    <source>
        <strain evidence="5">DSM 16094</strain>
    </source>
</reference>
<dbReference type="OrthoDB" id="9809788at2"/>
<keyword evidence="5" id="KW-1185">Reference proteome</keyword>
<gene>
    <name evidence="4" type="ORF">Salmuc_05155</name>
</gene>
<evidence type="ECO:0000313" key="4">
    <source>
        <dbReference type="EMBL" id="EPX82802.1"/>
    </source>
</evidence>
<evidence type="ECO:0000256" key="1">
    <source>
        <dbReference type="SAM" id="MobiDB-lite"/>
    </source>
</evidence>
<evidence type="ECO:0000256" key="2">
    <source>
        <dbReference type="SAM" id="SignalP"/>
    </source>
</evidence>
<feature type="chain" id="PRO_5004555337" evidence="2">
    <location>
        <begin position="19"/>
        <end position="302"/>
    </location>
</feature>
<dbReference type="Pfam" id="PF06904">
    <property type="entry name" value="Extensin-like_C"/>
    <property type="match status" value="1"/>
</dbReference>
<organism evidence="4 5">
    <name type="scientific">Salipiger mucosus DSM 16094</name>
    <dbReference type="NCBI Taxonomy" id="1123237"/>
    <lineage>
        <taxon>Bacteria</taxon>
        <taxon>Pseudomonadati</taxon>
        <taxon>Pseudomonadota</taxon>
        <taxon>Alphaproteobacteria</taxon>
        <taxon>Rhodobacterales</taxon>
        <taxon>Roseobacteraceae</taxon>
        <taxon>Salipiger</taxon>
    </lineage>
</organism>
<dbReference type="EMBL" id="APVH01000019">
    <property type="protein sequence ID" value="EPX82802.1"/>
    <property type="molecule type" value="Genomic_DNA"/>
</dbReference>
<feature type="domain" description="Extensin-like C-terminal" evidence="3">
    <location>
        <begin position="152"/>
        <end position="302"/>
    </location>
</feature>
<feature type="region of interest" description="Disordered" evidence="1">
    <location>
        <begin position="22"/>
        <end position="56"/>
    </location>
</feature>
<keyword evidence="2" id="KW-0732">Signal</keyword>
<evidence type="ECO:0000313" key="5">
    <source>
        <dbReference type="Proteomes" id="UP000015347"/>
    </source>
</evidence>
<name>S9QT55_9RHOB</name>
<dbReference type="Proteomes" id="UP000015347">
    <property type="component" value="Unassembled WGS sequence"/>
</dbReference>
<accession>S9QT55</accession>
<proteinExistence type="predicted"/>
<feature type="compositionally biased region" description="Low complexity" evidence="1">
    <location>
        <begin position="37"/>
        <end position="47"/>
    </location>
</feature>